<organism evidence="2 3">
    <name type="scientific">Oopsacas minuta</name>
    <dbReference type="NCBI Taxonomy" id="111878"/>
    <lineage>
        <taxon>Eukaryota</taxon>
        <taxon>Metazoa</taxon>
        <taxon>Porifera</taxon>
        <taxon>Hexactinellida</taxon>
        <taxon>Hexasterophora</taxon>
        <taxon>Lyssacinosida</taxon>
        <taxon>Leucopsacidae</taxon>
        <taxon>Oopsacas</taxon>
    </lineage>
</organism>
<reference evidence="2 3" key="1">
    <citation type="journal article" date="2023" name="BMC Biol.">
        <title>The compact genome of the sponge Oopsacas minuta (Hexactinellida) is lacking key metazoan core genes.</title>
        <authorList>
            <person name="Santini S."/>
            <person name="Schenkelaars Q."/>
            <person name="Jourda C."/>
            <person name="Duchesne M."/>
            <person name="Belahbib H."/>
            <person name="Rocher C."/>
            <person name="Selva M."/>
            <person name="Riesgo A."/>
            <person name="Vervoort M."/>
            <person name="Leys S.P."/>
            <person name="Kodjabachian L."/>
            <person name="Le Bivic A."/>
            <person name="Borchiellini C."/>
            <person name="Claverie J.M."/>
            <person name="Renard E."/>
        </authorList>
    </citation>
    <scope>NUCLEOTIDE SEQUENCE [LARGE SCALE GENOMIC DNA]</scope>
    <source>
        <strain evidence="2">SPO-2</strain>
    </source>
</reference>
<proteinExistence type="predicted"/>
<evidence type="ECO:0000256" key="1">
    <source>
        <dbReference type="SAM" id="Phobius"/>
    </source>
</evidence>
<protein>
    <submittedName>
        <fullName evidence="2">Uncharacterized protein</fullName>
    </submittedName>
</protein>
<keyword evidence="3" id="KW-1185">Reference proteome</keyword>
<gene>
    <name evidence="2" type="ORF">LOD99_14894</name>
</gene>
<feature type="transmembrane region" description="Helical" evidence="1">
    <location>
        <begin position="28"/>
        <end position="55"/>
    </location>
</feature>
<keyword evidence="1" id="KW-0472">Membrane</keyword>
<dbReference type="AlphaFoldDB" id="A0AAV7KDR7"/>
<comment type="caution">
    <text evidence="2">The sequence shown here is derived from an EMBL/GenBank/DDBJ whole genome shotgun (WGS) entry which is preliminary data.</text>
</comment>
<evidence type="ECO:0000313" key="2">
    <source>
        <dbReference type="EMBL" id="KAI6659221.1"/>
    </source>
</evidence>
<accession>A0AAV7KDR7</accession>
<keyword evidence="1" id="KW-0812">Transmembrane</keyword>
<evidence type="ECO:0000313" key="3">
    <source>
        <dbReference type="Proteomes" id="UP001165289"/>
    </source>
</evidence>
<name>A0AAV7KDR7_9METZ</name>
<keyword evidence="1" id="KW-1133">Transmembrane helix</keyword>
<sequence>MVEIIPSGLNATQEEVLIIPVKILLEKILTGIIGVVLIIICCCVSCCVVCCVVCYRIGERSVQNETTRKVKPRLERDGTIYSEVNPAGMIENQRGNIRLNCRQNVVLTSFANTHTLPPTPTSLPTTPTTPPSTTLTTTEQTIAQTNSRNKFQKSISTESAYQEMLPTHLRFKESRMDSIDEICDRDDISDTFVAST</sequence>
<dbReference type="EMBL" id="JAKMXF010000066">
    <property type="protein sequence ID" value="KAI6659221.1"/>
    <property type="molecule type" value="Genomic_DNA"/>
</dbReference>
<dbReference type="Proteomes" id="UP001165289">
    <property type="component" value="Unassembled WGS sequence"/>
</dbReference>